<evidence type="ECO:0000313" key="1">
    <source>
        <dbReference type="EMBL" id="GAI54666.1"/>
    </source>
</evidence>
<organism evidence="1">
    <name type="scientific">marine sediment metagenome</name>
    <dbReference type="NCBI Taxonomy" id="412755"/>
    <lineage>
        <taxon>unclassified sequences</taxon>
        <taxon>metagenomes</taxon>
        <taxon>ecological metagenomes</taxon>
    </lineage>
</organism>
<accession>X1QIM5</accession>
<sequence>MLTHSDRERIKDYLMVFKRKLWGRDGAWIVFQVEDLDTIINE</sequence>
<proteinExistence type="predicted"/>
<name>X1QIM5_9ZZZZ</name>
<dbReference type="AlphaFoldDB" id="X1QIM5"/>
<comment type="caution">
    <text evidence="1">The sequence shown here is derived from an EMBL/GenBank/DDBJ whole genome shotgun (WGS) entry which is preliminary data.</text>
</comment>
<gene>
    <name evidence="1" type="ORF">S06H3_64591</name>
</gene>
<reference evidence="1" key="1">
    <citation type="journal article" date="2014" name="Front. Microbiol.">
        <title>High frequency of phylogenetically diverse reductive dehalogenase-homologous genes in deep subseafloor sedimentary metagenomes.</title>
        <authorList>
            <person name="Kawai M."/>
            <person name="Futagami T."/>
            <person name="Toyoda A."/>
            <person name="Takaki Y."/>
            <person name="Nishi S."/>
            <person name="Hori S."/>
            <person name="Arai W."/>
            <person name="Tsubouchi T."/>
            <person name="Morono Y."/>
            <person name="Uchiyama I."/>
            <person name="Ito T."/>
            <person name="Fujiyama A."/>
            <person name="Inagaki F."/>
            <person name="Takami H."/>
        </authorList>
    </citation>
    <scope>NUCLEOTIDE SEQUENCE</scope>
    <source>
        <strain evidence="1">Expedition CK06-06</strain>
    </source>
</reference>
<dbReference type="EMBL" id="BARV01043194">
    <property type="protein sequence ID" value="GAI54666.1"/>
    <property type="molecule type" value="Genomic_DNA"/>
</dbReference>
<protein>
    <submittedName>
        <fullName evidence="1">Uncharacterized protein</fullName>
    </submittedName>
</protein>
<feature type="non-terminal residue" evidence="1">
    <location>
        <position position="42"/>
    </location>
</feature>